<dbReference type="GO" id="GO:0004984">
    <property type="term" value="F:olfactory receptor activity"/>
    <property type="evidence" value="ECO:0007669"/>
    <property type="project" value="InterPro"/>
</dbReference>
<keyword evidence="9 11" id="KW-0675">Receptor</keyword>
<dbReference type="InterPro" id="IPR000276">
    <property type="entry name" value="GPCR_Rhodpsn"/>
</dbReference>
<evidence type="ECO:0000256" key="2">
    <source>
        <dbReference type="ARBA" id="ARBA00022475"/>
    </source>
</evidence>
<dbReference type="EMBL" id="KB364858">
    <property type="protein sequence ID" value="ELV11900.1"/>
    <property type="molecule type" value="Genomic_DNA"/>
</dbReference>
<dbReference type="SUPFAM" id="SSF81321">
    <property type="entry name" value="Family A G protein-coupled receptor-like"/>
    <property type="match status" value="1"/>
</dbReference>
<gene>
    <name evidence="14" type="ORF">TREES_T100013697</name>
</gene>
<evidence type="ECO:0000256" key="5">
    <source>
        <dbReference type="ARBA" id="ARBA00022725"/>
    </source>
</evidence>
<keyword evidence="6 12" id="KW-1133">Transmembrane helix</keyword>
<evidence type="ECO:0000313" key="15">
    <source>
        <dbReference type="Proteomes" id="UP000011518"/>
    </source>
</evidence>
<dbReference type="PRINTS" id="PR00245">
    <property type="entry name" value="OLFACTORYR"/>
</dbReference>
<dbReference type="Proteomes" id="UP000011518">
    <property type="component" value="Unassembled WGS sequence"/>
</dbReference>
<dbReference type="InterPro" id="IPR017452">
    <property type="entry name" value="GPCR_Rhodpsn_7TM"/>
</dbReference>
<evidence type="ECO:0000256" key="12">
    <source>
        <dbReference type="RuleBase" id="RU363047"/>
    </source>
</evidence>
<feature type="transmembrane region" description="Helical" evidence="12">
    <location>
        <begin position="87"/>
        <end position="113"/>
    </location>
</feature>
<accession>L8YAA2</accession>
<comment type="similarity">
    <text evidence="11">Belongs to the G-protein coupled receptor 1 family.</text>
</comment>
<evidence type="ECO:0000256" key="4">
    <source>
        <dbReference type="ARBA" id="ARBA00022692"/>
    </source>
</evidence>
<dbReference type="Gene3D" id="1.20.1070.10">
    <property type="entry name" value="Rhodopsin 7-helix transmembrane proteins"/>
    <property type="match status" value="1"/>
</dbReference>
<comment type="subcellular location">
    <subcellularLocation>
        <location evidence="1 12">Cell membrane</location>
        <topology evidence="1 12">Multi-pass membrane protein</topology>
    </subcellularLocation>
</comment>
<dbReference type="eggNOG" id="ENOG502SI4A">
    <property type="taxonomic scope" value="Eukaryota"/>
</dbReference>
<feature type="transmembrane region" description="Helical" evidence="12">
    <location>
        <begin position="163"/>
        <end position="182"/>
    </location>
</feature>
<keyword evidence="5 12" id="KW-0552">Olfaction</keyword>
<dbReference type="PANTHER" id="PTHR26453">
    <property type="entry name" value="OLFACTORY RECEPTOR"/>
    <property type="match status" value="1"/>
</dbReference>
<evidence type="ECO:0000256" key="9">
    <source>
        <dbReference type="ARBA" id="ARBA00023170"/>
    </source>
</evidence>
<feature type="transmembrane region" description="Helical" evidence="12">
    <location>
        <begin position="125"/>
        <end position="143"/>
    </location>
</feature>
<keyword evidence="8 12" id="KW-0472">Membrane</keyword>
<feature type="domain" description="G-protein coupled receptors family 1 profile" evidence="13">
    <location>
        <begin position="1"/>
        <end position="180"/>
    </location>
</feature>
<dbReference type="GO" id="GO:0005886">
    <property type="term" value="C:plasma membrane"/>
    <property type="evidence" value="ECO:0007669"/>
    <property type="project" value="UniProtKB-SubCell"/>
</dbReference>
<keyword evidence="10 11" id="KW-0807">Transducer</keyword>
<name>L8YAA2_TUPCH</name>
<evidence type="ECO:0000256" key="10">
    <source>
        <dbReference type="ARBA" id="ARBA00023224"/>
    </source>
</evidence>
<dbReference type="InParanoid" id="L8YAA2"/>
<keyword evidence="2 12" id="KW-1003">Cell membrane</keyword>
<dbReference type="PRINTS" id="PR00237">
    <property type="entry name" value="GPCRRHODOPSN"/>
</dbReference>
<organism evidence="14 15">
    <name type="scientific">Tupaia chinensis</name>
    <name type="common">Chinese tree shrew</name>
    <name type="synonym">Tupaia belangeri chinensis</name>
    <dbReference type="NCBI Taxonomy" id="246437"/>
    <lineage>
        <taxon>Eukaryota</taxon>
        <taxon>Metazoa</taxon>
        <taxon>Chordata</taxon>
        <taxon>Craniata</taxon>
        <taxon>Vertebrata</taxon>
        <taxon>Euteleostomi</taxon>
        <taxon>Mammalia</taxon>
        <taxon>Eutheria</taxon>
        <taxon>Euarchontoglires</taxon>
        <taxon>Scandentia</taxon>
        <taxon>Tupaiidae</taxon>
        <taxon>Tupaia</taxon>
    </lineage>
</organism>
<reference evidence="15" key="1">
    <citation type="submission" date="2012-07" db="EMBL/GenBank/DDBJ databases">
        <title>Genome of the Chinese tree shrew, a rising model animal genetically related to primates.</title>
        <authorList>
            <person name="Zhang G."/>
            <person name="Fan Y."/>
            <person name="Yao Y."/>
            <person name="Huang Z."/>
        </authorList>
    </citation>
    <scope>NUCLEOTIDE SEQUENCE [LARGE SCALE GENOMIC DNA]</scope>
</reference>
<comment type="caution">
    <text evidence="12">Lacks conserved residue(s) required for the propagation of feature annotation.</text>
</comment>
<keyword evidence="15" id="KW-1185">Reference proteome</keyword>
<dbReference type="FunFam" id="1.20.1070.10:FF:000015">
    <property type="entry name" value="Olfactory receptor"/>
    <property type="match status" value="1"/>
</dbReference>
<evidence type="ECO:0000256" key="11">
    <source>
        <dbReference type="RuleBase" id="RU000688"/>
    </source>
</evidence>
<proteinExistence type="inferred from homology"/>
<keyword evidence="3 12" id="KW-0716">Sensory transduction</keyword>
<evidence type="ECO:0000256" key="7">
    <source>
        <dbReference type="ARBA" id="ARBA00023040"/>
    </source>
</evidence>
<sequence length="201" mass="22730">MECFLLAIMAYDRFLAISKPLHYPLIMNNNVCIWMVVGVWASAFLMAVIPVLVTPIHFCGHNVVNHFTCELQVLFKLSCSHILVKEILMFASGVLVLFLPFGFIVLSYFRIAVAVLRIHSVEARLKAFSTCGSHLTVVIIYYGTAMFMYMRPHSQSSQDEDKIISVLYGVVTPMLNPLIYTLRNKDVKDALKKVVKGKKLV</sequence>
<keyword evidence="4 11" id="KW-0812">Transmembrane</keyword>
<evidence type="ECO:0000256" key="3">
    <source>
        <dbReference type="ARBA" id="ARBA00022606"/>
    </source>
</evidence>
<dbReference type="PROSITE" id="PS50262">
    <property type="entry name" value="G_PROTEIN_RECEP_F1_2"/>
    <property type="match status" value="1"/>
</dbReference>
<reference evidence="15" key="2">
    <citation type="journal article" date="2013" name="Nat. Commun.">
        <title>Genome of the Chinese tree shrew.</title>
        <authorList>
            <person name="Fan Y."/>
            <person name="Huang Z.Y."/>
            <person name="Cao C.C."/>
            <person name="Chen C.S."/>
            <person name="Chen Y.X."/>
            <person name="Fan D.D."/>
            <person name="He J."/>
            <person name="Hou H.L."/>
            <person name="Hu L."/>
            <person name="Hu X.T."/>
            <person name="Jiang X.T."/>
            <person name="Lai R."/>
            <person name="Lang Y.S."/>
            <person name="Liang B."/>
            <person name="Liao S.G."/>
            <person name="Mu D."/>
            <person name="Ma Y.Y."/>
            <person name="Niu Y.Y."/>
            <person name="Sun X.Q."/>
            <person name="Xia J.Q."/>
            <person name="Xiao J."/>
            <person name="Xiong Z.Q."/>
            <person name="Xu L."/>
            <person name="Yang L."/>
            <person name="Zhang Y."/>
            <person name="Zhao W."/>
            <person name="Zhao X.D."/>
            <person name="Zheng Y.T."/>
            <person name="Zhou J.M."/>
            <person name="Zhu Y.B."/>
            <person name="Zhang G.J."/>
            <person name="Wang J."/>
            <person name="Yao Y.G."/>
        </authorList>
    </citation>
    <scope>NUCLEOTIDE SEQUENCE [LARGE SCALE GENOMIC DNA]</scope>
</reference>
<evidence type="ECO:0000256" key="1">
    <source>
        <dbReference type="ARBA" id="ARBA00004651"/>
    </source>
</evidence>
<evidence type="ECO:0000313" key="14">
    <source>
        <dbReference type="EMBL" id="ELV11900.1"/>
    </source>
</evidence>
<dbReference type="PROSITE" id="PS00237">
    <property type="entry name" value="G_PROTEIN_RECEP_F1_1"/>
    <property type="match status" value="1"/>
</dbReference>
<dbReference type="AlphaFoldDB" id="L8YAA2"/>
<feature type="transmembrane region" description="Helical" evidence="12">
    <location>
        <begin position="31"/>
        <end position="53"/>
    </location>
</feature>
<evidence type="ECO:0000259" key="13">
    <source>
        <dbReference type="PROSITE" id="PS50262"/>
    </source>
</evidence>
<evidence type="ECO:0000256" key="8">
    <source>
        <dbReference type="ARBA" id="ARBA00023136"/>
    </source>
</evidence>
<dbReference type="GO" id="GO:0004930">
    <property type="term" value="F:G protein-coupled receptor activity"/>
    <property type="evidence" value="ECO:0007669"/>
    <property type="project" value="UniProtKB-KW"/>
</dbReference>
<evidence type="ECO:0000256" key="6">
    <source>
        <dbReference type="ARBA" id="ARBA00022989"/>
    </source>
</evidence>
<dbReference type="InterPro" id="IPR000725">
    <property type="entry name" value="Olfact_rcpt"/>
</dbReference>
<dbReference type="STRING" id="246437.L8YAA2"/>
<dbReference type="Pfam" id="PF13853">
    <property type="entry name" value="7tm_4"/>
    <property type="match status" value="1"/>
</dbReference>
<protein>
    <recommendedName>
        <fullName evidence="12">Olfactory receptor</fullName>
    </recommendedName>
</protein>
<keyword evidence="7 11" id="KW-0297">G-protein coupled receptor</keyword>